<dbReference type="AlphaFoldDB" id="A0A5A9PT21"/>
<reference evidence="2 3" key="1">
    <citation type="journal article" date="2019" name="Mol. Ecol. Resour.">
        <title>Chromosome-level genome assembly of Triplophysa tibetana, a fish adapted to the harsh high-altitude environment of the Tibetan Plateau.</title>
        <authorList>
            <person name="Yang X."/>
            <person name="Liu H."/>
            <person name="Ma Z."/>
            <person name="Zou Y."/>
            <person name="Zou M."/>
            <person name="Mao Y."/>
            <person name="Li X."/>
            <person name="Wang H."/>
            <person name="Chen T."/>
            <person name="Wang W."/>
            <person name="Yang R."/>
        </authorList>
    </citation>
    <scope>NUCLEOTIDE SEQUENCE [LARGE SCALE GENOMIC DNA]</scope>
    <source>
        <strain evidence="2">TTIB1903HZAU</strain>
        <tissue evidence="2">Muscle</tissue>
    </source>
</reference>
<dbReference type="Proteomes" id="UP000324632">
    <property type="component" value="Chromosome 1"/>
</dbReference>
<protein>
    <recommendedName>
        <fullName evidence="4">G2/M phase-specific E3 ubiquitin-protein ligase</fullName>
    </recommendedName>
</protein>
<name>A0A5A9PT21_9TELE</name>
<proteinExistence type="predicted"/>
<evidence type="ECO:0000313" key="2">
    <source>
        <dbReference type="EMBL" id="KAA0725394.1"/>
    </source>
</evidence>
<feature type="compositionally biased region" description="Polar residues" evidence="1">
    <location>
        <begin position="160"/>
        <end position="188"/>
    </location>
</feature>
<organism evidence="2 3">
    <name type="scientific">Triplophysa tibetana</name>
    <dbReference type="NCBI Taxonomy" id="1572043"/>
    <lineage>
        <taxon>Eukaryota</taxon>
        <taxon>Metazoa</taxon>
        <taxon>Chordata</taxon>
        <taxon>Craniata</taxon>
        <taxon>Vertebrata</taxon>
        <taxon>Euteleostomi</taxon>
        <taxon>Actinopterygii</taxon>
        <taxon>Neopterygii</taxon>
        <taxon>Teleostei</taxon>
        <taxon>Ostariophysi</taxon>
        <taxon>Cypriniformes</taxon>
        <taxon>Nemacheilidae</taxon>
        <taxon>Triplophysa</taxon>
    </lineage>
</organism>
<gene>
    <name evidence="2" type="ORF">E1301_Tti024031</name>
</gene>
<evidence type="ECO:0008006" key="4">
    <source>
        <dbReference type="Google" id="ProtNLM"/>
    </source>
</evidence>
<dbReference type="EMBL" id="SOYY01000001">
    <property type="protein sequence ID" value="KAA0725394.1"/>
    <property type="molecule type" value="Genomic_DNA"/>
</dbReference>
<sequence length="540" mass="59813">MVLQKENETLKMQMLSRKMNTKIHNQTDTILDQSYGQDLPTDPLITTLRLSPLRCTGSGIIYHASTSGPLSPWFGPLFRLAPPVCLPEVIAMSNKVQCYVVRTNMGITMLLRWNVIMVRHGNEYGPIQAELQNAARHLVSILRNALSDESCSPSRIDAGQVQSEQVTPSGRQQASQLQGQATSGNRVQSAIRPQRTLSVASGNSMDQSMARAFPGLFKARKGFTPASKKRPAKSTPIQFLLVNKSLERTPKASDELMLLQAGLGRRTIAILEDNDHSEISKLLLETYPKMELLEGAWMLYKAVGGSGQRKLNVVAPEGYGYTGSYLIKTAGGKGCLYIMPIQNSLDVSSKEFEKMPKATCAKCHTDMPVQLLAVHVQKCEPDIWINSDCETLGDELDSLMTSTSTCSAMMDVQVIYECEHKTIGEIMAVSITQDGPPPNFFLEWIYNFICTGEINKDQLSKSDLTDADLLDLIDKPDADFLVMALSPTFSEAGSVKRQRESRIVNFLQDFIQSLEDEGTYTEFLIITSQAVTNSREFGRS</sequence>
<comment type="caution">
    <text evidence="2">The sequence shown here is derived from an EMBL/GenBank/DDBJ whole genome shotgun (WGS) entry which is preliminary data.</text>
</comment>
<feature type="region of interest" description="Disordered" evidence="1">
    <location>
        <begin position="150"/>
        <end position="192"/>
    </location>
</feature>
<accession>A0A5A9PT21</accession>
<evidence type="ECO:0000256" key="1">
    <source>
        <dbReference type="SAM" id="MobiDB-lite"/>
    </source>
</evidence>
<keyword evidence="3" id="KW-1185">Reference proteome</keyword>
<evidence type="ECO:0000313" key="3">
    <source>
        <dbReference type="Proteomes" id="UP000324632"/>
    </source>
</evidence>